<dbReference type="InterPro" id="IPR002550">
    <property type="entry name" value="CNNM"/>
</dbReference>
<keyword evidence="5" id="KW-0677">Repeat</keyword>
<organism evidence="13 14">
    <name type="scientific">Novacetimonas maltaceti</name>
    <dbReference type="NCBI Taxonomy" id="1203393"/>
    <lineage>
        <taxon>Bacteria</taxon>
        <taxon>Pseudomonadati</taxon>
        <taxon>Pseudomonadota</taxon>
        <taxon>Alphaproteobacteria</taxon>
        <taxon>Acetobacterales</taxon>
        <taxon>Acetobacteraceae</taxon>
        <taxon>Novacetimonas</taxon>
    </lineage>
</organism>
<evidence type="ECO:0008006" key="15">
    <source>
        <dbReference type="Google" id="ProtNLM"/>
    </source>
</evidence>
<keyword evidence="3" id="KW-1003">Cell membrane</keyword>
<comment type="caution">
    <text evidence="13">The sequence shown here is derived from an EMBL/GenBank/DDBJ whole genome shotgun (WGS) entry which is preliminary data.</text>
</comment>
<dbReference type="InterPro" id="IPR005170">
    <property type="entry name" value="Transptr-assoc_dom"/>
</dbReference>
<dbReference type="Pfam" id="PF00571">
    <property type="entry name" value="CBS"/>
    <property type="match status" value="2"/>
</dbReference>
<evidence type="ECO:0000259" key="11">
    <source>
        <dbReference type="PROSITE" id="PS51371"/>
    </source>
</evidence>
<dbReference type="SUPFAM" id="SSF56176">
    <property type="entry name" value="FAD-binding/transporter-associated domain-like"/>
    <property type="match status" value="1"/>
</dbReference>
<dbReference type="InterPro" id="IPR051676">
    <property type="entry name" value="UPF0053_domain"/>
</dbReference>
<keyword evidence="14" id="KW-1185">Reference proteome</keyword>
<dbReference type="Gene3D" id="3.30.465.10">
    <property type="match status" value="1"/>
</dbReference>
<dbReference type="RefSeq" id="WP_110094687.1">
    <property type="nucleotide sequence ID" value="NZ_NKUE01000004.1"/>
</dbReference>
<keyword evidence="8 10" id="KW-0472">Membrane</keyword>
<dbReference type="Pfam" id="PF01595">
    <property type="entry name" value="CNNM"/>
    <property type="match status" value="1"/>
</dbReference>
<dbReference type="InterPro" id="IPR016169">
    <property type="entry name" value="FAD-bd_PCMH_sub2"/>
</dbReference>
<feature type="domain" description="CNNM transmembrane" evidence="12">
    <location>
        <begin position="1"/>
        <end position="198"/>
    </location>
</feature>
<dbReference type="SMART" id="SM00116">
    <property type="entry name" value="CBS"/>
    <property type="match status" value="2"/>
</dbReference>
<dbReference type="CDD" id="cd04590">
    <property type="entry name" value="CBS_pair_CorC_HlyC_assoc"/>
    <property type="match status" value="1"/>
</dbReference>
<protein>
    <recommendedName>
        <fullName evidence="15">HlyC/CorC family transporter</fullName>
    </recommendedName>
</protein>
<name>A0A2S3W357_9PROT</name>
<reference evidence="13 14" key="1">
    <citation type="submission" date="2018-01" db="EMBL/GenBank/DDBJ databases">
        <title>Draft Genome Sequence of Komagataeibacter maltaceti LMG 1529, a Vinegar Producing Acetic Acid Bacterium Isolated from Malt Vinegar Brewery Acetifiers.</title>
        <authorList>
            <person name="Zhang Q."/>
            <person name="Hollensteiner J."/>
            <person name="Poehlein A."/>
            <person name="Daniel R."/>
        </authorList>
    </citation>
    <scope>NUCLEOTIDE SEQUENCE [LARGE SCALE GENOMIC DNA]</scope>
    <source>
        <strain evidence="13 14">LMG 1529</strain>
    </source>
</reference>
<evidence type="ECO:0000256" key="10">
    <source>
        <dbReference type="PROSITE-ProRule" id="PRU01193"/>
    </source>
</evidence>
<gene>
    <name evidence="13" type="ORF">KMAL_10320</name>
</gene>
<feature type="domain" description="CBS" evidence="11">
    <location>
        <begin position="217"/>
        <end position="277"/>
    </location>
</feature>
<dbReference type="InterPro" id="IPR046342">
    <property type="entry name" value="CBS_dom_sf"/>
</dbReference>
<evidence type="ECO:0000256" key="8">
    <source>
        <dbReference type="ARBA" id="ARBA00023136"/>
    </source>
</evidence>
<dbReference type="SUPFAM" id="SSF54631">
    <property type="entry name" value="CBS-domain pair"/>
    <property type="match status" value="1"/>
</dbReference>
<dbReference type="AlphaFoldDB" id="A0A2S3W357"/>
<evidence type="ECO:0000256" key="9">
    <source>
        <dbReference type="PROSITE-ProRule" id="PRU00703"/>
    </source>
</evidence>
<dbReference type="Pfam" id="PF03471">
    <property type="entry name" value="CorC_HlyC"/>
    <property type="match status" value="1"/>
</dbReference>
<dbReference type="EMBL" id="POTC01000009">
    <property type="protein sequence ID" value="POF63301.1"/>
    <property type="molecule type" value="Genomic_DNA"/>
</dbReference>
<evidence type="ECO:0000256" key="1">
    <source>
        <dbReference type="ARBA" id="ARBA00004651"/>
    </source>
</evidence>
<evidence type="ECO:0000313" key="13">
    <source>
        <dbReference type="EMBL" id="POF63301.1"/>
    </source>
</evidence>
<dbReference type="Proteomes" id="UP000237344">
    <property type="component" value="Unassembled WGS sequence"/>
</dbReference>
<dbReference type="GO" id="GO:0005886">
    <property type="term" value="C:plasma membrane"/>
    <property type="evidence" value="ECO:0007669"/>
    <property type="project" value="UniProtKB-SubCell"/>
</dbReference>
<dbReference type="PANTHER" id="PTHR43099:SF2">
    <property type="entry name" value="UPF0053 PROTEIN YRKA"/>
    <property type="match status" value="1"/>
</dbReference>
<feature type="domain" description="CBS" evidence="11">
    <location>
        <begin position="281"/>
        <end position="338"/>
    </location>
</feature>
<keyword evidence="7 9" id="KW-0129">CBS domain</keyword>
<evidence type="ECO:0000256" key="2">
    <source>
        <dbReference type="ARBA" id="ARBA00006446"/>
    </source>
</evidence>
<dbReference type="InterPro" id="IPR036318">
    <property type="entry name" value="FAD-bd_PCMH-like_sf"/>
</dbReference>
<dbReference type="PROSITE" id="PS51371">
    <property type="entry name" value="CBS"/>
    <property type="match status" value="2"/>
</dbReference>
<dbReference type="InterPro" id="IPR000644">
    <property type="entry name" value="CBS_dom"/>
</dbReference>
<dbReference type="SMART" id="SM01091">
    <property type="entry name" value="CorC_HlyC"/>
    <property type="match status" value="1"/>
</dbReference>
<dbReference type="Gene3D" id="3.10.580.10">
    <property type="entry name" value="CBS-domain"/>
    <property type="match status" value="1"/>
</dbReference>
<keyword evidence="6 10" id="KW-1133">Transmembrane helix</keyword>
<sequence>MLVSLIIIFCLVLLNGVFAMGELALISARRARLAVMSKAGVKGADRALKLANDPQGFLPTVQVGMTLVSILEGTFGGTSIEARMTHWLLHFPRLAPFASEISMTVVVSSITAIMLVGGELVPKQIALRQPEQIAARLALPLEGLAWISRPVVWLLGRASELVLRLMRVSANASTALTEEELRAYIAEGAQAGVLEQEERDMIERLLRMADRPVRAIMTPRTELCWIERHVPRAELLRILRSTTYSRIVVCDGGVDNPVGVILAKDMLDRFLDGKSPSVEAGLRRPISVPDTLSAFDMLDRMRSSPLGLALVLDEYGSFEGIVTSSDLFGAIVGEQHEPGSTPPQRIAHDNVLVLDGSMPADEVKHRLDLSDLPAEGSYHTLGGLILALLRRVPACGDKVVFSGWLFEVLEMEGRRVVRVRASRQVLAEN</sequence>
<dbReference type="PANTHER" id="PTHR43099">
    <property type="entry name" value="UPF0053 PROTEIN YRKA"/>
    <property type="match status" value="1"/>
</dbReference>
<evidence type="ECO:0000256" key="4">
    <source>
        <dbReference type="ARBA" id="ARBA00022692"/>
    </source>
</evidence>
<dbReference type="OrthoDB" id="9805314at2"/>
<comment type="subcellular location">
    <subcellularLocation>
        <location evidence="1">Cell membrane</location>
        <topology evidence="1">Multi-pass membrane protein</topology>
    </subcellularLocation>
</comment>
<dbReference type="GO" id="GO:0050660">
    <property type="term" value="F:flavin adenine dinucleotide binding"/>
    <property type="evidence" value="ECO:0007669"/>
    <property type="project" value="InterPro"/>
</dbReference>
<evidence type="ECO:0000256" key="5">
    <source>
        <dbReference type="ARBA" id="ARBA00022737"/>
    </source>
</evidence>
<proteinExistence type="inferred from homology"/>
<dbReference type="InterPro" id="IPR044751">
    <property type="entry name" value="Ion_transp-like_CBS"/>
</dbReference>
<evidence type="ECO:0000256" key="3">
    <source>
        <dbReference type="ARBA" id="ARBA00022475"/>
    </source>
</evidence>
<evidence type="ECO:0000256" key="6">
    <source>
        <dbReference type="ARBA" id="ARBA00022989"/>
    </source>
</evidence>
<evidence type="ECO:0000313" key="14">
    <source>
        <dbReference type="Proteomes" id="UP000237344"/>
    </source>
</evidence>
<accession>A0A2S3W357</accession>
<evidence type="ECO:0000256" key="7">
    <source>
        <dbReference type="ARBA" id="ARBA00023122"/>
    </source>
</evidence>
<evidence type="ECO:0000259" key="12">
    <source>
        <dbReference type="PROSITE" id="PS51846"/>
    </source>
</evidence>
<dbReference type="PROSITE" id="PS51846">
    <property type="entry name" value="CNNM"/>
    <property type="match status" value="1"/>
</dbReference>
<keyword evidence="4 10" id="KW-0812">Transmembrane</keyword>
<comment type="similarity">
    <text evidence="2">Belongs to the UPF0053 family. Hemolysin C subfamily.</text>
</comment>